<evidence type="ECO:0000256" key="2">
    <source>
        <dbReference type="SAM" id="Phobius"/>
    </source>
</evidence>
<keyword evidence="2" id="KW-0812">Transmembrane</keyword>
<dbReference type="AlphaFoldDB" id="A0A4Y6Q023"/>
<dbReference type="Proteomes" id="UP000315995">
    <property type="component" value="Chromosome"/>
</dbReference>
<dbReference type="OrthoDB" id="5511927at2"/>
<dbReference type="RefSeq" id="WP_141200233.1">
    <property type="nucleotide sequence ID" value="NZ_CP041186.1"/>
</dbReference>
<evidence type="ECO:0000313" key="4">
    <source>
        <dbReference type="Proteomes" id="UP000315995"/>
    </source>
</evidence>
<dbReference type="EMBL" id="CP041186">
    <property type="protein sequence ID" value="QDG53779.1"/>
    <property type="molecule type" value="Genomic_DNA"/>
</dbReference>
<sequence length="170" mass="19260">MSTHRETGEIEGPFPTDDPVFRLIEFYLANGYRIVERQKEPSDAQSSEDDTAPLTGATVERGRAGAGWWTSNMTELHTSVVIERHDELMRVSYTVDTSGQLLNEAEQAFWSREIRSAQRFARGDADEPRDLRKEEERRAENQKDELMSIGLWGAIGVFTLIVVLAFLGII</sequence>
<name>A0A4Y6Q023_PERCE</name>
<organism evidence="3 4">
    <name type="scientific">Persicimonas caeni</name>
    <dbReference type="NCBI Taxonomy" id="2292766"/>
    <lineage>
        <taxon>Bacteria</taxon>
        <taxon>Deltaproteobacteria</taxon>
        <taxon>Bradymonadales</taxon>
        <taxon>Bradymonadaceae</taxon>
        <taxon>Persicimonas</taxon>
    </lineage>
</organism>
<reference evidence="3 4" key="1">
    <citation type="submission" date="2019-06" db="EMBL/GenBank/DDBJ databases">
        <title>Persicimonas caeni gen. nov., sp. nov., a predatory bacterium isolated from solar saltern.</title>
        <authorList>
            <person name="Wang S."/>
        </authorList>
    </citation>
    <scope>NUCLEOTIDE SEQUENCE [LARGE SCALE GENOMIC DNA]</scope>
    <source>
        <strain evidence="3 4">YN101</strain>
    </source>
</reference>
<keyword evidence="2" id="KW-1133">Transmembrane helix</keyword>
<gene>
    <name evidence="3" type="ORF">FIV42_24460</name>
</gene>
<proteinExistence type="predicted"/>
<accession>A0A5B8YAW2</accession>
<feature type="transmembrane region" description="Helical" evidence="2">
    <location>
        <begin position="146"/>
        <end position="169"/>
    </location>
</feature>
<keyword evidence="2" id="KW-0472">Membrane</keyword>
<evidence type="ECO:0000313" key="3">
    <source>
        <dbReference type="EMBL" id="QDG53779.1"/>
    </source>
</evidence>
<feature type="region of interest" description="Disordered" evidence="1">
    <location>
        <begin position="38"/>
        <end position="59"/>
    </location>
</feature>
<accession>A0A4Y6Q023</accession>
<keyword evidence="4" id="KW-1185">Reference proteome</keyword>
<protein>
    <submittedName>
        <fullName evidence="3">Uncharacterized protein</fullName>
    </submittedName>
</protein>
<evidence type="ECO:0000256" key="1">
    <source>
        <dbReference type="SAM" id="MobiDB-lite"/>
    </source>
</evidence>